<dbReference type="InterPro" id="IPR034904">
    <property type="entry name" value="FSCA_dom_sf"/>
</dbReference>
<evidence type="ECO:0000313" key="2">
    <source>
        <dbReference type="EMBL" id="ELY54045.1"/>
    </source>
</evidence>
<comment type="caution">
    <text evidence="2">The sequence shown here is derived from an EMBL/GenBank/DDBJ whole genome shotgun (WGS) entry which is preliminary data.</text>
</comment>
<name>L9WX68_9EURY</name>
<dbReference type="RefSeq" id="WP_007259950.1">
    <property type="nucleotide sequence ID" value="NZ_AOHZ01000061.1"/>
</dbReference>
<keyword evidence="3" id="KW-1185">Reference proteome</keyword>
<dbReference type="Pfam" id="PF01106">
    <property type="entry name" value="NifU"/>
    <property type="match status" value="1"/>
</dbReference>
<dbReference type="STRING" id="1227499.C493_13383"/>
<dbReference type="Gene3D" id="3.30.300.130">
    <property type="entry name" value="Fe-S cluster assembly (FSCA)"/>
    <property type="match status" value="1"/>
</dbReference>
<evidence type="ECO:0000313" key="3">
    <source>
        <dbReference type="Proteomes" id="UP000011602"/>
    </source>
</evidence>
<dbReference type="GO" id="GO:0005506">
    <property type="term" value="F:iron ion binding"/>
    <property type="evidence" value="ECO:0007669"/>
    <property type="project" value="InterPro"/>
</dbReference>
<dbReference type="AlphaFoldDB" id="L9WX68"/>
<dbReference type="Proteomes" id="UP000011602">
    <property type="component" value="Unassembled WGS sequence"/>
</dbReference>
<evidence type="ECO:0000259" key="1">
    <source>
        <dbReference type="Pfam" id="PF01106"/>
    </source>
</evidence>
<dbReference type="SUPFAM" id="SSF117916">
    <property type="entry name" value="Fe-S cluster assembly (FSCA) domain-like"/>
    <property type="match status" value="1"/>
</dbReference>
<dbReference type="GO" id="GO:0016226">
    <property type="term" value="P:iron-sulfur cluster assembly"/>
    <property type="evidence" value="ECO:0007669"/>
    <property type="project" value="InterPro"/>
</dbReference>
<sequence length="107" mass="11441">MSESAQSTDEQEDAVREEVSLFLQRNFPQIQAHGGDSSITEVDLEEGHVAITLSGACDGCGVSSMTTEAIKQRLPRDVEAIDTVAVSTGFDGLSEGTNRHISDDVPF</sequence>
<accession>L9WX68</accession>
<organism evidence="2 3">
    <name type="scientific">Natronolimnohabitans innermongolicus JCM 12255</name>
    <dbReference type="NCBI Taxonomy" id="1227499"/>
    <lineage>
        <taxon>Archaea</taxon>
        <taxon>Methanobacteriati</taxon>
        <taxon>Methanobacteriota</taxon>
        <taxon>Stenosarchaea group</taxon>
        <taxon>Halobacteria</taxon>
        <taxon>Halobacteriales</taxon>
        <taxon>Natrialbaceae</taxon>
        <taxon>Natronolimnohabitans</taxon>
    </lineage>
</organism>
<dbReference type="EMBL" id="AOHZ01000061">
    <property type="protein sequence ID" value="ELY54045.1"/>
    <property type="molecule type" value="Genomic_DNA"/>
</dbReference>
<dbReference type="GO" id="GO:0051536">
    <property type="term" value="F:iron-sulfur cluster binding"/>
    <property type="evidence" value="ECO:0007669"/>
    <property type="project" value="InterPro"/>
</dbReference>
<gene>
    <name evidence="2" type="ORF">C493_13383</name>
</gene>
<dbReference type="OrthoDB" id="270036at2157"/>
<protein>
    <submittedName>
        <fullName evidence="2">Nitrogen-fixing NifU domain-containing protein</fullName>
    </submittedName>
</protein>
<proteinExistence type="predicted"/>
<dbReference type="eggNOG" id="arCOG03026">
    <property type="taxonomic scope" value="Archaea"/>
</dbReference>
<reference evidence="2 3" key="1">
    <citation type="journal article" date="2014" name="PLoS Genet.">
        <title>Phylogenetically driven sequencing of extremely halophilic archaea reveals strategies for static and dynamic osmo-response.</title>
        <authorList>
            <person name="Becker E.A."/>
            <person name="Seitzer P.M."/>
            <person name="Tritt A."/>
            <person name="Larsen D."/>
            <person name="Krusor M."/>
            <person name="Yao A.I."/>
            <person name="Wu D."/>
            <person name="Madern D."/>
            <person name="Eisen J.A."/>
            <person name="Darling A.E."/>
            <person name="Facciotti M.T."/>
        </authorList>
    </citation>
    <scope>NUCLEOTIDE SEQUENCE [LARGE SCALE GENOMIC DNA]</scope>
    <source>
        <strain evidence="2 3">JCM 12255</strain>
    </source>
</reference>
<dbReference type="InterPro" id="IPR001075">
    <property type="entry name" value="NIF_FeS_clus_asmbl_NifU_C"/>
</dbReference>
<feature type="domain" description="NIF system FeS cluster assembly NifU C-terminal" evidence="1">
    <location>
        <begin position="28"/>
        <end position="84"/>
    </location>
</feature>